<gene>
    <name evidence="1" type="ORF">EZS28_048664</name>
</gene>
<dbReference type="Proteomes" id="UP000324800">
    <property type="component" value="Unassembled WGS sequence"/>
</dbReference>
<name>A0A5J4TCG1_9EUKA</name>
<accession>A0A5J4TCG1</accession>
<feature type="non-terminal residue" evidence="1">
    <location>
        <position position="42"/>
    </location>
</feature>
<dbReference type="EMBL" id="SNRW01034014">
    <property type="protein sequence ID" value="KAA6355809.1"/>
    <property type="molecule type" value="Genomic_DNA"/>
</dbReference>
<comment type="caution">
    <text evidence="1">The sequence shown here is derived from an EMBL/GenBank/DDBJ whole genome shotgun (WGS) entry which is preliminary data.</text>
</comment>
<evidence type="ECO:0000313" key="1">
    <source>
        <dbReference type="EMBL" id="KAA6355809.1"/>
    </source>
</evidence>
<organism evidence="1 2">
    <name type="scientific">Streblomastix strix</name>
    <dbReference type="NCBI Taxonomy" id="222440"/>
    <lineage>
        <taxon>Eukaryota</taxon>
        <taxon>Metamonada</taxon>
        <taxon>Preaxostyla</taxon>
        <taxon>Oxymonadida</taxon>
        <taxon>Streblomastigidae</taxon>
        <taxon>Streblomastix</taxon>
    </lineage>
</organism>
<sequence>MQFEEAPELISPTISELISDFKSGDDEQRIKTIQSLLRYAAG</sequence>
<reference evidence="1 2" key="1">
    <citation type="submission" date="2019-03" db="EMBL/GenBank/DDBJ databases">
        <title>Single cell metagenomics reveals metabolic interactions within the superorganism composed of flagellate Streblomastix strix and complex community of Bacteroidetes bacteria on its surface.</title>
        <authorList>
            <person name="Treitli S.C."/>
            <person name="Kolisko M."/>
            <person name="Husnik F."/>
            <person name="Keeling P."/>
            <person name="Hampl V."/>
        </authorList>
    </citation>
    <scope>NUCLEOTIDE SEQUENCE [LARGE SCALE GENOMIC DNA]</scope>
    <source>
        <strain evidence="1">ST1C</strain>
    </source>
</reference>
<protein>
    <submittedName>
        <fullName evidence="1">Uncharacterized protein</fullName>
    </submittedName>
</protein>
<proteinExistence type="predicted"/>
<dbReference type="OrthoDB" id="10255522at2759"/>
<evidence type="ECO:0000313" key="2">
    <source>
        <dbReference type="Proteomes" id="UP000324800"/>
    </source>
</evidence>
<dbReference type="AlphaFoldDB" id="A0A5J4TCG1"/>